<dbReference type="SUPFAM" id="SSF52821">
    <property type="entry name" value="Rhodanese/Cell cycle control phosphatase"/>
    <property type="match status" value="1"/>
</dbReference>
<evidence type="ECO:0000313" key="2">
    <source>
        <dbReference type="EMBL" id="PWN89005.1"/>
    </source>
</evidence>
<proteinExistence type="predicted"/>
<evidence type="ECO:0000259" key="1">
    <source>
        <dbReference type="PROSITE" id="PS50206"/>
    </source>
</evidence>
<dbReference type="GO" id="GO:0005634">
    <property type="term" value="C:nucleus"/>
    <property type="evidence" value="ECO:0007669"/>
    <property type="project" value="TreeGrafter"/>
</dbReference>
<dbReference type="STRING" id="215250.A0A316YMN5"/>
<keyword evidence="3" id="KW-1185">Reference proteome</keyword>
<dbReference type="InterPro" id="IPR036873">
    <property type="entry name" value="Rhodanese-like_dom_sf"/>
</dbReference>
<protein>
    <recommendedName>
        <fullName evidence="1">Rhodanese domain-containing protein</fullName>
    </recommendedName>
</protein>
<dbReference type="PROSITE" id="PS50206">
    <property type="entry name" value="RHODANESE_3"/>
    <property type="match status" value="1"/>
</dbReference>
<sequence length="146" mass="16492">MSFARPYSYISDSSLAELWRSRPKDVKVVDVRDDDFEGGNLVGALHVPSTRFNDEVQGLVTGPLRDARQVIFHCSLSQSRGPKAARIYRETRDEAIATGKIKPLGSGQQDEQQVQVLRDGFAGFGPKYKNDASLVEKWDEESWKYR</sequence>
<dbReference type="AlphaFoldDB" id="A0A316YMN5"/>
<dbReference type="InParanoid" id="A0A316YMN5"/>
<gene>
    <name evidence="2" type="ORF">FA10DRAFT_302393</name>
</gene>
<reference evidence="2 3" key="1">
    <citation type="journal article" date="2018" name="Mol. Biol. Evol.">
        <title>Broad Genomic Sampling Reveals a Smut Pathogenic Ancestry of the Fungal Clade Ustilaginomycotina.</title>
        <authorList>
            <person name="Kijpornyongpan T."/>
            <person name="Mondo S.J."/>
            <person name="Barry K."/>
            <person name="Sandor L."/>
            <person name="Lee J."/>
            <person name="Lipzen A."/>
            <person name="Pangilinan J."/>
            <person name="LaButti K."/>
            <person name="Hainaut M."/>
            <person name="Henrissat B."/>
            <person name="Grigoriev I.V."/>
            <person name="Spatafora J.W."/>
            <person name="Aime M.C."/>
        </authorList>
    </citation>
    <scope>NUCLEOTIDE SEQUENCE [LARGE SCALE GENOMIC DNA]</scope>
    <source>
        <strain evidence="2 3">MCA 4198</strain>
    </source>
</reference>
<dbReference type="GO" id="GO:0005737">
    <property type="term" value="C:cytoplasm"/>
    <property type="evidence" value="ECO:0007669"/>
    <property type="project" value="TreeGrafter"/>
</dbReference>
<evidence type="ECO:0000313" key="3">
    <source>
        <dbReference type="Proteomes" id="UP000245768"/>
    </source>
</evidence>
<dbReference type="PANTHER" id="PTHR10828">
    <property type="entry name" value="M-PHASE INDUCER PHOSPHATASE DUAL SPECIFICITY PHOSPHATASE CDC25"/>
    <property type="match status" value="1"/>
</dbReference>
<dbReference type="Pfam" id="PF00581">
    <property type="entry name" value="Rhodanese"/>
    <property type="match status" value="1"/>
</dbReference>
<dbReference type="Gene3D" id="3.40.250.10">
    <property type="entry name" value="Rhodanese-like domain"/>
    <property type="match status" value="1"/>
</dbReference>
<dbReference type="GO" id="GO:0004725">
    <property type="term" value="F:protein tyrosine phosphatase activity"/>
    <property type="evidence" value="ECO:0007669"/>
    <property type="project" value="TreeGrafter"/>
</dbReference>
<dbReference type="InterPro" id="IPR001763">
    <property type="entry name" value="Rhodanese-like_dom"/>
</dbReference>
<dbReference type="PANTHER" id="PTHR10828:SF38">
    <property type="entry name" value="ARSENICAL-RESISTANCE PROTEIN 2-RELATED"/>
    <property type="match status" value="1"/>
</dbReference>
<dbReference type="GeneID" id="37047025"/>
<dbReference type="EMBL" id="KZ819637">
    <property type="protein sequence ID" value="PWN89005.1"/>
    <property type="molecule type" value="Genomic_DNA"/>
</dbReference>
<dbReference type="OrthoDB" id="102559at2759"/>
<dbReference type="RefSeq" id="XP_025376203.1">
    <property type="nucleotide sequence ID" value="XM_025525109.1"/>
</dbReference>
<organism evidence="2 3">
    <name type="scientific">Acaromyces ingoldii</name>
    <dbReference type="NCBI Taxonomy" id="215250"/>
    <lineage>
        <taxon>Eukaryota</taxon>
        <taxon>Fungi</taxon>
        <taxon>Dikarya</taxon>
        <taxon>Basidiomycota</taxon>
        <taxon>Ustilaginomycotina</taxon>
        <taxon>Exobasidiomycetes</taxon>
        <taxon>Exobasidiales</taxon>
        <taxon>Cryptobasidiaceae</taxon>
        <taxon>Acaromyces</taxon>
    </lineage>
</organism>
<dbReference type="SMART" id="SM00450">
    <property type="entry name" value="RHOD"/>
    <property type="match status" value="1"/>
</dbReference>
<dbReference type="Proteomes" id="UP000245768">
    <property type="component" value="Unassembled WGS sequence"/>
</dbReference>
<feature type="domain" description="Rhodanese" evidence="1">
    <location>
        <begin position="22"/>
        <end position="133"/>
    </location>
</feature>
<name>A0A316YMN5_9BASI</name>
<accession>A0A316YMN5</accession>
<dbReference type="FunCoup" id="A0A316YMN5">
    <property type="interactions" value="236"/>
</dbReference>